<evidence type="ECO:0000256" key="1">
    <source>
        <dbReference type="SAM" id="MobiDB-lite"/>
    </source>
</evidence>
<dbReference type="OrthoDB" id="2343426at2759"/>
<gene>
    <name evidence="2" type="ORF">C1645_809556</name>
</gene>
<feature type="region of interest" description="Disordered" evidence="1">
    <location>
        <begin position="160"/>
        <end position="189"/>
    </location>
</feature>
<organism evidence="2 3">
    <name type="scientific">Glomus cerebriforme</name>
    <dbReference type="NCBI Taxonomy" id="658196"/>
    <lineage>
        <taxon>Eukaryota</taxon>
        <taxon>Fungi</taxon>
        <taxon>Fungi incertae sedis</taxon>
        <taxon>Mucoromycota</taxon>
        <taxon>Glomeromycotina</taxon>
        <taxon>Glomeromycetes</taxon>
        <taxon>Glomerales</taxon>
        <taxon>Glomeraceae</taxon>
        <taxon>Glomus</taxon>
    </lineage>
</organism>
<keyword evidence="3" id="KW-1185">Reference proteome</keyword>
<feature type="region of interest" description="Disordered" evidence="1">
    <location>
        <begin position="1"/>
        <end position="29"/>
    </location>
</feature>
<feature type="compositionally biased region" description="Polar residues" evidence="1">
    <location>
        <begin position="16"/>
        <end position="29"/>
    </location>
</feature>
<name>A0A397SEF2_9GLOM</name>
<comment type="caution">
    <text evidence="2">The sequence shown here is derived from an EMBL/GenBank/DDBJ whole genome shotgun (WGS) entry which is preliminary data.</text>
</comment>
<evidence type="ECO:0000313" key="3">
    <source>
        <dbReference type="Proteomes" id="UP000265703"/>
    </source>
</evidence>
<dbReference type="Proteomes" id="UP000265703">
    <property type="component" value="Unassembled WGS sequence"/>
</dbReference>
<sequence>MSHQQNQSLHDRDILQDNQPNNSSLPNYSSHSQETFTFFYNPPDDFQTYHITCNEVQVSFELVFQLINDIDDNQTRNYFQPNYVFYHGQLNTKKIYRVTCELASPQFLNKKFYNIGIGYNKDDQRQHSPGYQNNLKFHLKQFLINNLAPKEIYGNMMQDQTMNDQPSFQNDSDIQADGSSSDVLQSQQQ</sequence>
<dbReference type="EMBL" id="QKYT01000646">
    <property type="protein sequence ID" value="RIA82615.1"/>
    <property type="molecule type" value="Genomic_DNA"/>
</dbReference>
<accession>A0A397SEF2</accession>
<reference evidence="2 3" key="1">
    <citation type="submission" date="2018-06" db="EMBL/GenBank/DDBJ databases">
        <title>Comparative genomics reveals the genomic features of Rhizophagus irregularis, R. cerebriforme, R. diaphanum and Gigaspora rosea, and their symbiotic lifestyle signature.</title>
        <authorList>
            <person name="Morin E."/>
            <person name="San Clemente H."/>
            <person name="Chen E.C.H."/>
            <person name="De La Providencia I."/>
            <person name="Hainaut M."/>
            <person name="Kuo A."/>
            <person name="Kohler A."/>
            <person name="Murat C."/>
            <person name="Tang N."/>
            <person name="Roy S."/>
            <person name="Loubradou J."/>
            <person name="Henrissat B."/>
            <person name="Grigoriev I.V."/>
            <person name="Corradi N."/>
            <person name="Roux C."/>
            <person name="Martin F.M."/>
        </authorList>
    </citation>
    <scope>NUCLEOTIDE SEQUENCE [LARGE SCALE GENOMIC DNA]</scope>
    <source>
        <strain evidence="2 3">DAOM 227022</strain>
    </source>
</reference>
<proteinExistence type="predicted"/>
<evidence type="ECO:0000313" key="2">
    <source>
        <dbReference type="EMBL" id="RIA82615.1"/>
    </source>
</evidence>
<protein>
    <submittedName>
        <fullName evidence="2">Uncharacterized protein</fullName>
    </submittedName>
</protein>
<dbReference type="AlphaFoldDB" id="A0A397SEF2"/>